<dbReference type="InterPro" id="IPR023393">
    <property type="entry name" value="START-like_dom_sf"/>
</dbReference>
<dbReference type="SUPFAM" id="SSF55961">
    <property type="entry name" value="Bet v1-like"/>
    <property type="match status" value="1"/>
</dbReference>
<accession>A0A8S1GX45</accession>
<feature type="transmembrane region" description="Helical" evidence="5">
    <location>
        <begin position="76"/>
        <end position="93"/>
    </location>
</feature>
<feature type="domain" description="MENTAL" evidence="7">
    <location>
        <begin position="69"/>
        <end position="245"/>
    </location>
</feature>
<dbReference type="Pfam" id="PF10457">
    <property type="entry name" value="MENTAL"/>
    <property type="match status" value="1"/>
</dbReference>
<dbReference type="InterPro" id="IPR002913">
    <property type="entry name" value="START_lipid-bd_dom"/>
</dbReference>
<proteinExistence type="predicted"/>
<feature type="compositionally biased region" description="Basic residues" evidence="4">
    <location>
        <begin position="227"/>
        <end position="237"/>
    </location>
</feature>
<evidence type="ECO:0000313" key="8">
    <source>
        <dbReference type="EMBL" id="CAD6187997.1"/>
    </source>
</evidence>
<feature type="domain" description="START" evidence="6">
    <location>
        <begin position="345"/>
        <end position="493"/>
    </location>
</feature>
<feature type="transmembrane region" description="Helical" evidence="5">
    <location>
        <begin position="149"/>
        <end position="170"/>
    </location>
</feature>
<dbReference type="Pfam" id="PF01852">
    <property type="entry name" value="START"/>
    <property type="match status" value="1"/>
</dbReference>
<keyword evidence="9" id="KW-1185">Reference proteome</keyword>
<dbReference type="GO" id="GO:0008289">
    <property type="term" value="F:lipid binding"/>
    <property type="evidence" value="ECO:0007669"/>
    <property type="project" value="InterPro"/>
</dbReference>
<dbReference type="SMART" id="SM00234">
    <property type="entry name" value="START"/>
    <property type="match status" value="1"/>
</dbReference>
<dbReference type="InterPro" id="IPR019498">
    <property type="entry name" value="MENTAL"/>
</dbReference>
<sequence length="506" mass="58262">MLFEACPAAARHVLDVRCTFKILSSLSSSYLTFSEESKHEKTSRRRILTLLQKMSGRQPLIPTPSTRRLSKDRRRFLVVVFFDMAITVLLWLICTVTRGDDWRKVFFNEVNIFNEEFFKESLFDLVLLSSLRMLLLTTVYGCCVSSTSVVVAFTTLASSSYIVVKVLFFFNRLQNSVPQFLLVITSFSLCWFELYLMPFKILPRERRHARAILDNEYYSSDEEHPRSRTSARSRVPRRNVASSASNAAAAISRRNLTFSDNDEFRSAVEFSSDDENRLSRLMVPPEMRRQLETALSEGEKHTEELLRDSMLGGWKSLRSEDPLVMQGPDGYFLVRAEFPSFPALVLFNIAWKDMLKWNTQVLEGKAVAHLDHSTDLYYSVSAPAMRGYISSRDFLDVRRIHLDAAKNVYSGYFVSVESSLCPKNANPKIVRGHNYPSLIRTHSKDPLGTAHFEWLMKTDLKGGLPRRLVQSGMVTYFTEHVRRMREFATTHYHCPQQVDETDPTNI</sequence>
<comment type="subcellular location">
    <subcellularLocation>
        <location evidence="1">Membrane</location>
        <topology evidence="1">Multi-pass membrane protein</topology>
    </subcellularLocation>
</comment>
<dbReference type="PROSITE" id="PS50848">
    <property type="entry name" value="START"/>
    <property type="match status" value="1"/>
</dbReference>
<gene>
    <name evidence="8" type="ORF">CAUJ_LOCUS3916</name>
</gene>
<evidence type="ECO:0000256" key="4">
    <source>
        <dbReference type="SAM" id="MobiDB-lite"/>
    </source>
</evidence>
<dbReference type="GO" id="GO:0140284">
    <property type="term" value="C:endoplasmic reticulum-endosome membrane contact site"/>
    <property type="evidence" value="ECO:0007669"/>
    <property type="project" value="TreeGrafter"/>
</dbReference>
<keyword evidence="5" id="KW-1133">Transmembrane helix</keyword>
<dbReference type="PANTHER" id="PTHR46121:SF4">
    <property type="entry name" value="STEROIDOGENIC ACUTE REGULATORY PROTEIN-LIKE"/>
    <property type="match status" value="1"/>
</dbReference>
<dbReference type="GO" id="GO:0005765">
    <property type="term" value="C:lysosomal membrane"/>
    <property type="evidence" value="ECO:0007669"/>
    <property type="project" value="TreeGrafter"/>
</dbReference>
<evidence type="ECO:0000313" key="9">
    <source>
        <dbReference type="Proteomes" id="UP000835052"/>
    </source>
</evidence>
<evidence type="ECO:0000259" key="6">
    <source>
        <dbReference type="PROSITE" id="PS50848"/>
    </source>
</evidence>
<dbReference type="PANTHER" id="PTHR46121">
    <property type="entry name" value="STEROIDOGENIC ACUTE REGULATORY PROTEIN-LIKE"/>
    <property type="match status" value="1"/>
</dbReference>
<keyword evidence="2 5" id="KW-0812">Transmembrane</keyword>
<dbReference type="EMBL" id="CAJGYM010000007">
    <property type="protein sequence ID" value="CAD6187997.1"/>
    <property type="molecule type" value="Genomic_DNA"/>
</dbReference>
<evidence type="ECO:0000259" key="7">
    <source>
        <dbReference type="PROSITE" id="PS51439"/>
    </source>
</evidence>
<evidence type="ECO:0000256" key="2">
    <source>
        <dbReference type="ARBA" id="ARBA00022692"/>
    </source>
</evidence>
<evidence type="ECO:0008006" key="10">
    <source>
        <dbReference type="Google" id="ProtNLM"/>
    </source>
</evidence>
<evidence type="ECO:0000256" key="3">
    <source>
        <dbReference type="ARBA" id="ARBA00023136"/>
    </source>
</evidence>
<dbReference type="OrthoDB" id="5912992at2759"/>
<evidence type="ECO:0000256" key="5">
    <source>
        <dbReference type="SAM" id="Phobius"/>
    </source>
</evidence>
<dbReference type="AlphaFoldDB" id="A0A8S1GX45"/>
<organism evidence="8 9">
    <name type="scientific">Caenorhabditis auriculariae</name>
    <dbReference type="NCBI Taxonomy" id="2777116"/>
    <lineage>
        <taxon>Eukaryota</taxon>
        <taxon>Metazoa</taxon>
        <taxon>Ecdysozoa</taxon>
        <taxon>Nematoda</taxon>
        <taxon>Chromadorea</taxon>
        <taxon>Rhabditida</taxon>
        <taxon>Rhabditina</taxon>
        <taxon>Rhabditomorpha</taxon>
        <taxon>Rhabditoidea</taxon>
        <taxon>Rhabditidae</taxon>
        <taxon>Peloderinae</taxon>
        <taxon>Caenorhabditis</taxon>
    </lineage>
</organism>
<evidence type="ECO:0000256" key="1">
    <source>
        <dbReference type="ARBA" id="ARBA00004141"/>
    </source>
</evidence>
<dbReference type="GO" id="GO:0099044">
    <property type="term" value="P:vesicle tethering to endoplasmic reticulum"/>
    <property type="evidence" value="ECO:0007669"/>
    <property type="project" value="TreeGrafter"/>
</dbReference>
<dbReference type="GO" id="GO:0031902">
    <property type="term" value="C:late endosome membrane"/>
    <property type="evidence" value="ECO:0007669"/>
    <property type="project" value="TreeGrafter"/>
</dbReference>
<dbReference type="Gene3D" id="3.30.530.20">
    <property type="match status" value="1"/>
</dbReference>
<feature type="region of interest" description="Disordered" evidence="4">
    <location>
        <begin position="221"/>
        <end position="241"/>
    </location>
</feature>
<comment type="caution">
    <text evidence="8">The sequence shown here is derived from an EMBL/GenBank/DDBJ whole genome shotgun (WGS) entry which is preliminary data.</text>
</comment>
<dbReference type="Proteomes" id="UP000835052">
    <property type="component" value="Unassembled WGS sequence"/>
</dbReference>
<feature type="transmembrane region" description="Helical" evidence="5">
    <location>
        <begin position="176"/>
        <end position="197"/>
    </location>
</feature>
<dbReference type="PROSITE" id="PS51439">
    <property type="entry name" value="MENTAL"/>
    <property type="match status" value="1"/>
</dbReference>
<reference evidence="8" key="1">
    <citation type="submission" date="2020-10" db="EMBL/GenBank/DDBJ databases">
        <authorList>
            <person name="Kikuchi T."/>
        </authorList>
    </citation>
    <scope>NUCLEOTIDE SEQUENCE</scope>
    <source>
        <strain evidence="8">NKZ352</strain>
    </source>
</reference>
<protein>
    <recommendedName>
        <fullName evidence="10">START domain-containing protein</fullName>
    </recommendedName>
</protein>
<dbReference type="InterPro" id="IPR051869">
    <property type="entry name" value="STARD3"/>
</dbReference>
<dbReference type="GO" id="GO:0005789">
    <property type="term" value="C:endoplasmic reticulum membrane"/>
    <property type="evidence" value="ECO:0007669"/>
    <property type="project" value="TreeGrafter"/>
</dbReference>
<keyword evidence="3 5" id="KW-0472">Membrane</keyword>
<name>A0A8S1GX45_9PELO</name>